<dbReference type="EMBL" id="JACEEZ010010197">
    <property type="protein sequence ID" value="KAG0721979.1"/>
    <property type="molecule type" value="Genomic_DNA"/>
</dbReference>
<reference evidence="7" key="1">
    <citation type="submission" date="2020-07" db="EMBL/GenBank/DDBJ databases">
        <title>The High-quality genome of the commercially important snow crab, Chionoecetes opilio.</title>
        <authorList>
            <person name="Jeong J.-H."/>
            <person name="Ryu S."/>
        </authorList>
    </citation>
    <scope>NUCLEOTIDE SEQUENCE</scope>
    <source>
        <strain evidence="7">MADBK_172401_WGS</strain>
        <tissue evidence="7">Digestive gland</tissue>
    </source>
</reference>
<evidence type="ECO:0000256" key="2">
    <source>
        <dbReference type="ARBA" id="ARBA00008219"/>
    </source>
</evidence>
<dbReference type="InterPro" id="IPR036412">
    <property type="entry name" value="HAD-like_sf"/>
</dbReference>
<dbReference type="CDD" id="cd16415">
    <property type="entry name" value="HAD_dREG-2_like"/>
    <property type="match status" value="1"/>
</dbReference>
<evidence type="ECO:0000313" key="8">
    <source>
        <dbReference type="Proteomes" id="UP000770661"/>
    </source>
</evidence>
<keyword evidence="4" id="KW-0802">TPR repeat</keyword>
<dbReference type="InterPro" id="IPR006439">
    <property type="entry name" value="HAD-SF_hydro_IA"/>
</dbReference>
<dbReference type="PANTHER" id="PTHR13143:SF6">
    <property type="entry name" value="TETRATRICOPEPTIDE REPEAT PROTEIN 19, MITOCHONDRIAL"/>
    <property type="match status" value="1"/>
</dbReference>
<dbReference type="NCBIfam" id="TIGR01509">
    <property type="entry name" value="HAD-SF-IA-v3"/>
    <property type="match status" value="1"/>
</dbReference>
<dbReference type="InterPro" id="IPR044924">
    <property type="entry name" value="HAD-SF_hydro_IA_REG-2-like_cap"/>
</dbReference>
<accession>A0A8J4YD03</accession>
<comment type="subcellular location">
    <subcellularLocation>
        <location evidence="1">Mitochondrion</location>
    </subcellularLocation>
</comment>
<dbReference type="Gene3D" id="3.40.50.1000">
    <property type="entry name" value="HAD superfamily/HAD-like"/>
    <property type="match status" value="1"/>
</dbReference>
<dbReference type="Gene3D" id="1.25.40.10">
    <property type="entry name" value="Tetratricopeptide repeat domain"/>
    <property type="match status" value="2"/>
</dbReference>
<dbReference type="Proteomes" id="UP000770661">
    <property type="component" value="Unassembled WGS sequence"/>
</dbReference>
<evidence type="ECO:0000313" key="7">
    <source>
        <dbReference type="EMBL" id="KAG0721979.1"/>
    </source>
</evidence>
<evidence type="ECO:0000256" key="1">
    <source>
        <dbReference type="ARBA" id="ARBA00004173"/>
    </source>
</evidence>
<name>A0A8J4YD03_CHIOP</name>
<dbReference type="SFLD" id="SFLDG01129">
    <property type="entry name" value="C1.5:_HAD__Beta-PGM__Phosphata"/>
    <property type="match status" value="1"/>
</dbReference>
<comment type="caution">
    <text evidence="7">The sequence shown here is derived from an EMBL/GenBank/DDBJ whole genome shotgun (WGS) entry which is preliminary data.</text>
</comment>
<dbReference type="NCBIfam" id="TIGR01549">
    <property type="entry name" value="HAD-SF-IA-v1"/>
    <property type="match status" value="1"/>
</dbReference>
<evidence type="ECO:0000256" key="5">
    <source>
        <dbReference type="ARBA" id="ARBA00022946"/>
    </source>
</evidence>
<dbReference type="OrthoDB" id="5986190at2759"/>
<dbReference type="InterPro" id="IPR040395">
    <property type="entry name" value="TTC19"/>
</dbReference>
<dbReference type="SMART" id="SM00028">
    <property type="entry name" value="TPR"/>
    <property type="match status" value="4"/>
</dbReference>
<dbReference type="Pfam" id="PF00702">
    <property type="entry name" value="Hydrolase"/>
    <property type="match status" value="1"/>
</dbReference>
<comment type="similarity">
    <text evidence="2">Belongs to the TTC19 family.</text>
</comment>
<dbReference type="PANTHER" id="PTHR13143">
    <property type="entry name" value="TETRATRICOPEPTIDE REPEAT PROTEIN 19"/>
    <property type="match status" value="1"/>
</dbReference>
<dbReference type="NCBIfam" id="TIGR02252">
    <property type="entry name" value="DREG-2"/>
    <property type="match status" value="1"/>
</dbReference>
<dbReference type="GO" id="GO:0005743">
    <property type="term" value="C:mitochondrial inner membrane"/>
    <property type="evidence" value="ECO:0007669"/>
    <property type="project" value="TreeGrafter"/>
</dbReference>
<dbReference type="Pfam" id="PF13424">
    <property type="entry name" value="TPR_12"/>
    <property type="match status" value="1"/>
</dbReference>
<dbReference type="InterPro" id="IPR011990">
    <property type="entry name" value="TPR-like_helical_dom_sf"/>
</dbReference>
<dbReference type="InterPro" id="IPR019734">
    <property type="entry name" value="TPR_rpt"/>
</dbReference>
<gene>
    <name evidence="7" type="primary">Ttc19</name>
    <name evidence="7" type="ORF">GWK47_045338</name>
</gene>
<organism evidence="7 8">
    <name type="scientific">Chionoecetes opilio</name>
    <name type="common">Atlantic snow crab</name>
    <name type="synonym">Cancer opilio</name>
    <dbReference type="NCBI Taxonomy" id="41210"/>
    <lineage>
        <taxon>Eukaryota</taxon>
        <taxon>Metazoa</taxon>
        <taxon>Ecdysozoa</taxon>
        <taxon>Arthropoda</taxon>
        <taxon>Crustacea</taxon>
        <taxon>Multicrustacea</taxon>
        <taxon>Malacostraca</taxon>
        <taxon>Eumalacostraca</taxon>
        <taxon>Eucarida</taxon>
        <taxon>Decapoda</taxon>
        <taxon>Pleocyemata</taxon>
        <taxon>Brachyura</taxon>
        <taxon>Eubrachyura</taxon>
        <taxon>Majoidea</taxon>
        <taxon>Majidae</taxon>
        <taxon>Chionoecetes</taxon>
    </lineage>
</organism>
<proteinExistence type="inferred from homology"/>
<dbReference type="AlphaFoldDB" id="A0A8J4YD03"/>
<evidence type="ECO:0000256" key="4">
    <source>
        <dbReference type="ARBA" id="ARBA00022803"/>
    </source>
</evidence>
<dbReference type="Pfam" id="PF13181">
    <property type="entry name" value="TPR_8"/>
    <property type="match status" value="1"/>
</dbReference>
<dbReference type="InterPro" id="IPR011949">
    <property type="entry name" value="HAD-SF_hydro_IA_REG-2-like"/>
</dbReference>
<dbReference type="PRINTS" id="PR00413">
    <property type="entry name" value="HADHALOGNASE"/>
</dbReference>
<protein>
    <submittedName>
        <fullName evidence="7">Tetratricopeptide repeat protein 19, mitochondrial</fullName>
    </submittedName>
</protein>
<dbReference type="GO" id="GO:0034551">
    <property type="term" value="P:mitochondrial respiratory chain complex III assembly"/>
    <property type="evidence" value="ECO:0007669"/>
    <property type="project" value="InterPro"/>
</dbReference>
<dbReference type="InterPro" id="IPR023214">
    <property type="entry name" value="HAD_sf"/>
</dbReference>
<evidence type="ECO:0000256" key="3">
    <source>
        <dbReference type="ARBA" id="ARBA00022737"/>
    </source>
</evidence>
<keyword evidence="6" id="KW-0496">Mitochondrion</keyword>
<keyword evidence="8" id="KW-1185">Reference proteome</keyword>
<keyword evidence="3" id="KW-0677">Repeat</keyword>
<keyword evidence="5" id="KW-0809">Transit peptide</keyword>
<dbReference type="SUPFAM" id="SSF56784">
    <property type="entry name" value="HAD-like"/>
    <property type="match status" value="1"/>
</dbReference>
<dbReference type="SFLD" id="SFLDS00003">
    <property type="entry name" value="Haloacid_Dehalogenase"/>
    <property type="match status" value="1"/>
</dbReference>
<dbReference type="SUPFAM" id="SSF81901">
    <property type="entry name" value="HCP-like"/>
    <property type="match status" value="1"/>
</dbReference>
<sequence length="535" mass="59852">MLRLITLDMTNTILKFRKPPGEQYAAVARLYGLDSDPHKLSQAFRLSFKQLEKEAPNFGAADIGWQQWWLRLVKRTFTAAGCPADSSRLDVLGHHLIRHFSSGSAYELFDGTTALLEDIKQRGFLLGAISNSDERLEGILVELGVRHYFDFVLTSYAAGVAKPDPKIFQQALSCADSNIHSSEALHIGDDLQRDYFAARRCGWHSVLVSGQLHQPNNVTSHTSGGEDSGKGRRGWSLAFALALSLFSSKGDGVEEKKESELIIMIKRGIIALKGGELNKAEQLLHVALKLAQETNNQQAVTYIFDLLANQAYQQEQYLKAERLFKEVLQRLLSGGMAENDNAVVEISLKLASVYASEGDLEKAVQGFQFCIVTQEEKIKKEGEANLDEDTLLLWAMSMDWYARFLLNLHKYELAKQHFLKAYEMSVRVNGPGHSQTAVLLNDIGSVCSLQKNYTQAIEYLEKAITAAREAQSPEIGSFYVNLGTVYLQQGLNGEARRCCREGLTLSKKMKNKDGMEEAEICLTEIEKIIKEEEKK</sequence>
<dbReference type="Gene3D" id="1.10.150.720">
    <property type="entry name" value="Haloacid dehalogenase-like hydrolase"/>
    <property type="match status" value="1"/>
</dbReference>
<evidence type="ECO:0000256" key="6">
    <source>
        <dbReference type="ARBA" id="ARBA00023128"/>
    </source>
</evidence>